<organism evidence="3 4">
    <name type="scientific">Saponaria officinalis</name>
    <name type="common">Common soapwort</name>
    <name type="synonym">Lychnis saponaria</name>
    <dbReference type="NCBI Taxonomy" id="3572"/>
    <lineage>
        <taxon>Eukaryota</taxon>
        <taxon>Viridiplantae</taxon>
        <taxon>Streptophyta</taxon>
        <taxon>Embryophyta</taxon>
        <taxon>Tracheophyta</taxon>
        <taxon>Spermatophyta</taxon>
        <taxon>Magnoliopsida</taxon>
        <taxon>eudicotyledons</taxon>
        <taxon>Gunneridae</taxon>
        <taxon>Pentapetalae</taxon>
        <taxon>Caryophyllales</taxon>
        <taxon>Caryophyllaceae</taxon>
        <taxon>Caryophylleae</taxon>
        <taxon>Saponaria</taxon>
    </lineage>
</organism>
<reference evidence="3" key="1">
    <citation type="submission" date="2024-03" db="EMBL/GenBank/DDBJ databases">
        <title>WGS assembly of Saponaria officinalis var. Norfolk2.</title>
        <authorList>
            <person name="Jenkins J."/>
            <person name="Shu S."/>
            <person name="Grimwood J."/>
            <person name="Barry K."/>
            <person name="Goodstein D."/>
            <person name="Schmutz J."/>
            <person name="Leebens-Mack J."/>
            <person name="Osbourn A."/>
        </authorList>
    </citation>
    <scope>NUCLEOTIDE SEQUENCE [LARGE SCALE GENOMIC DNA]</scope>
    <source>
        <strain evidence="3">JIC</strain>
    </source>
</reference>
<gene>
    <name evidence="3" type="ORF">RND81_09G126400</name>
</gene>
<name>A0AAW1IKV3_SAPOF</name>
<dbReference type="Pfam" id="PF07734">
    <property type="entry name" value="FBA_1"/>
    <property type="match status" value="1"/>
</dbReference>
<evidence type="ECO:0000313" key="3">
    <source>
        <dbReference type="EMBL" id="KAK9690416.1"/>
    </source>
</evidence>
<protein>
    <recommendedName>
        <fullName evidence="5">F-box domain-containing protein</fullName>
    </recommendedName>
</protein>
<evidence type="ECO:0000259" key="2">
    <source>
        <dbReference type="Pfam" id="PF07734"/>
    </source>
</evidence>
<dbReference type="InterPro" id="IPR036047">
    <property type="entry name" value="F-box-like_dom_sf"/>
</dbReference>
<dbReference type="AlphaFoldDB" id="A0AAW1IKV3"/>
<evidence type="ECO:0008006" key="5">
    <source>
        <dbReference type="Google" id="ProtNLM"/>
    </source>
</evidence>
<proteinExistence type="predicted"/>
<sequence>MTTLGSGHDEFDRSTKKRKIEIDLQKTLIVNLPEHLIIEHILPRLPVKSLIRFKTVCKLWLSIISTSEFAQSHLKFSSLNPKFVILSEDHSLDEHYKLFLLNYDENNDTRELIRLNLDQNWVFTNLDVVGSCNGLLCLYLEEETKYGSFCVWNPVTNQCREIKNPNGEAFALDFGFGYASTVDDYKIVALFSPRKHGFGDLYVYSLKLGQWKRIDGLDGFYAALSLDDMTIVINDTLYWPLKNLNDWQKAKCIVGFDLVDEKLKEIPWMNWFNQYKRADFFGMKGCLSLHCHGDQGSDVWVLKQYGDGNSWEKLFSVNLGGMSFLNFTETGKCLVKTSDRLKVIDPSQENPEESQVGVEFSGQIAGTGVYVESFISPFVTES</sequence>
<feature type="domain" description="F-box associated beta-propeller type 1" evidence="2">
    <location>
        <begin position="123"/>
        <end position="343"/>
    </location>
</feature>
<dbReference type="CDD" id="cd22157">
    <property type="entry name" value="F-box_AtFBW1-like"/>
    <property type="match status" value="1"/>
</dbReference>
<dbReference type="InterPro" id="IPR050796">
    <property type="entry name" value="SCF_F-box_component"/>
</dbReference>
<evidence type="ECO:0000259" key="1">
    <source>
        <dbReference type="Pfam" id="PF00646"/>
    </source>
</evidence>
<evidence type="ECO:0000313" key="4">
    <source>
        <dbReference type="Proteomes" id="UP001443914"/>
    </source>
</evidence>
<dbReference type="Gene3D" id="1.20.1280.50">
    <property type="match status" value="1"/>
</dbReference>
<dbReference type="NCBIfam" id="TIGR01640">
    <property type="entry name" value="F_box_assoc_1"/>
    <property type="match status" value="1"/>
</dbReference>
<dbReference type="InterPro" id="IPR011043">
    <property type="entry name" value="Gal_Oxase/kelch_b-propeller"/>
</dbReference>
<dbReference type="InterPro" id="IPR001810">
    <property type="entry name" value="F-box_dom"/>
</dbReference>
<dbReference type="InterPro" id="IPR006527">
    <property type="entry name" value="F-box-assoc_dom_typ1"/>
</dbReference>
<dbReference type="EMBL" id="JBDFQZ010000009">
    <property type="protein sequence ID" value="KAK9690416.1"/>
    <property type="molecule type" value="Genomic_DNA"/>
</dbReference>
<dbReference type="InterPro" id="IPR017451">
    <property type="entry name" value="F-box-assoc_interact_dom"/>
</dbReference>
<accession>A0AAW1IKV3</accession>
<comment type="caution">
    <text evidence="3">The sequence shown here is derived from an EMBL/GenBank/DDBJ whole genome shotgun (WGS) entry which is preliminary data.</text>
</comment>
<dbReference type="Pfam" id="PF00646">
    <property type="entry name" value="F-box"/>
    <property type="match status" value="1"/>
</dbReference>
<dbReference type="Proteomes" id="UP001443914">
    <property type="component" value="Unassembled WGS sequence"/>
</dbReference>
<keyword evidence="4" id="KW-1185">Reference proteome</keyword>
<dbReference type="SUPFAM" id="SSF81383">
    <property type="entry name" value="F-box domain"/>
    <property type="match status" value="1"/>
</dbReference>
<dbReference type="PANTHER" id="PTHR31672">
    <property type="entry name" value="BNACNNG10540D PROTEIN"/>
    <property type="match status" value="1"/>
</dbReference>
<feature type="domain" description="F-box" evidence="1">
    <location>
        <begin position="31"/>
        <end position="69"/>
    </location>
</feature>
<dbReference type="SUPFAM" id="SSF50965">
    <property type="entry name" value="Galactose oxidase, central domain"/>
    <property type="match status" value="1"/>
</dbReference>
<dbReference type="PANTHER" id="PTHR31672:SF13">
    <property type="entry name" value="F-BOX PROTEIN CPR30-LIKE"/>
    <property type="match status" value="1"/>
</dbReference>